<evidence type="ECO:0000313" key="1">
    <source>
        <dbReference type="EMBL" id="CAG8596087.1"/>
    </source>
</evidence>
<dbReference type="Proteomes" id="UP000789860">
    <property type="component" value="Unassembled WGS sequence"/>
</dbReference>
<feature type="non-terminal residue" evidence="1">
    <location>
        <position position="1"/>
    </location>
</feature>
<accession>A0ACA9MK42</accession>
<name>A0ACA9MK42_9GLOM</name>
<comment type="caution">
    <text evidence="1">The sequence shown here is derived from an EMBL/GenBank/DDBJ whole genome shotgun (WGS) entry which is preliminary data.</text>
</comment>
<gene>
    <name evidence="1" type="ORF">SCALOS_LOCUS6759</name>
</gene>
<proteinExistence type="predicted"/>
<dbReference type="EMBL" id="CAJVPM010013640">
    <property type="protein sequence ID" value="CAG8596087.1"/>
    <property type="molecule type" value="Genomic_DNA"/>
</dbReference>
<sequence>RLQREIITIRGIPPSLPIPIPIRSGLGSQLDGQLHSNNGMSTPYITPFVPPNVNCPAGSLQQKNEVSKEYDLTGSNITKRKYCRHPKQDKNAPVKPPSAYVMFAHKVRETYQGKGISFADMAKIVGDHWKNIPPKEKEEMEITALKAKEEYQIALSEYKTTKQWKQYQEYLKNFKETNEQSSRKKPKTETLNNETTFSSYSRPNSNFGYPLPFSTTYSSED</sequence>
<protein>
    <submittedName>
        <fullName evidence="1">8814_t:CDS:1</fullName>
    </submittedName>
</protein>
<keyword evidence="2" id="KW-1185">Reference proteome</keyword>
<reference evidence="1" key="1">
    <citation type="submission" date="2021-06" db="EMBL/GenBank/DDBJ databases">
        <authorList>
            <person name="Kallberg Y."/>
            <person name="Tangrot J."/>
            <person name="Rosling A."/>
        </authorList>
    </citation>
    <scope>NUCLEOTIDE SEQUENCE</scope>
    <source>
        <strain evidence="1">AU212A</strain>
    </source>
</reference>
<organism evidence="1 2">
    <name type="scientific">Scutellospora calospora</name>
    <dbReference type="NCBI Taxonomy" id="85575"/>
    <lineage>
        <taxon>Eukaryota</taxon>
        <taxon>Fungi</taxon>
        <taxon>Fungi incertae sedis</taxon>
        <taxon>Mucoromycota</taxon>
        <taxon>Glomeromycotina</taxon>
        <taxon>Glomeromycetes</taxon>
        <taxon>Diversisporales</taxon>
        <taxon>Gigasporaceae</taxon>
        <taxon>Scutellospora</taxon>
    </lineage>
</organism>
<evidence type="ECO:0000313" key="2">
    <source>
        <dbReference type="Proteomes" id="UP000789860"/>
    </source>
</evidence>
<feature type="non-terminal residue" evidence="1">
    <location>
        <position position="221"/>
    </location>
</feature>